<keyword evidence="4" id="KW-1185">Reference proteome</keyword>
<proteinExistence type="predicted"/>
<evidence type="ECO:0000313" key="3">
    <source>
        <dbReference type="EMBL" id="PVD34267.1"/>
    </source>
</evidence>
<dbReference type="Gene3D" id="1.20.1070.10">
    <property type="entry name" value="Rhodopsin 7-helix transmembrane proteins"/>
    <property type="match status" value="1"/>
</dbReference>
<name>A0A2T7PLK4_POMCA</name>
<accession>A0A2T7PLK4</accession>
<dbReference type="PANTHER" id="PTHR46641:SF2">
    <property type="entry name" value="FMRFAMIDE RECEPTOR"/>
    <property type="match status" value="1"/>
</dbReference>
<evidence type="ECO:0000313" key="4">
    <source>
        <dbReference type="Proteomes" id="UP000245119"/>
    </source>
</evidence>
<keyword evidence="2" id="KW-0472">Membrane</keyword>
<feature type="transmembrane region" description="Helical" evidence="2">
    <location>
        <begin position="360"/>
        <end position="379"/>
    </location>
</feature>
<feature type="transmembrane region" description="Helical" evidence="2">
    <location>
        <begin position="256"/>
        <end position="275"/>
    </location>
</feature>
<dbReference type="InterPro" id="IPR052954">
    <property type="entry name" value="GPCR-Ligand_Int"/>
</dbReference>
<keyword evidence="2" id="KW-1133">Transmembrane helix</keyword>
<feature type="transmembrane region" description="Helical" evidence="2">
    <location>
        <begin position="97"/>
        <end position="117"/>
    </location>
</feature>
<dbReference type="Proteomes" id="UP000245119">
    <property type="component" value="Linkage Group LG3"/>
</dbReference>
<feature type="transmembrane region" description="Helical" evidence="2">
    <location>
        <begin position="183"/>
        <end position="203"/>
    </location>
</feature>
<feature type="transmembrane region" description="Helical" evidence="2">
    <location>
        <begin position="441"/>
        <end position="462"/>
    </location>
</feature>
<comment type="caution">
    <text evidence="3">The sequence shown here is derived from an EMBL/GenBank/DDBJ whole genome shotgun (WGS) entry which is preliminary data.</text>
</comment>
<organism evidence="3 4">
    <name type="scientific">Pomacea canaliculata</name>
    <name type="common">Golden apple snail</name>
    <dbReference type="NCBI Taxonomy" id="400727"/>
    <lineage>
        <taxon>Eukaryota</taxon>
        <taxon>Metazoa</taxon>
        <taxon>Spiralia</taxon>
        <taxon>Lophotrochozoa</taxon>
        <taxon>Mollusca</taxon>
        <taxon>Gastropoda</taxon>
        <taxon>Caenogastropoda</taxon>
        <taxon>Architaenioglossa</taxon>
        <taxon>Ampullarioidea</taxon>
        <taxon>Ampullariidae</taxon>
        <taxon>Pomacea</taxon>
    </lineage>
</organism>
<dbReference type="Pfam" id="PF10324">
    <property type="entry name" value="7TM_GPCR_Srw"/>
    <property type="match status" value="1"/>
</dbReference>
<keyword evidence="2" id="KW-0812">Transmembrane</keyword>
<feature type="transmembrane region" description="Helical" evidence="2">
    <location>
        <begin position="474"/>
        <end position="494"/>
    </location>
</feature>
<protein>
    <recommendedName>
        <fullName evidence="5">G-protein coupled receptors family 1 profile domain-containing protein</fullName>
    </recommendedName>
</protein>
<dbReference type="InterPro" id="IPR019427">
    <property type="entry name" value="7TM_GPCR_serpentine_rcpt_Srw"/>
</dbReference>
<feature type="transmembrane region" description="Helical" evidence="2">
    <location>
        <begin position="391"/>
        <end position="421"/>
    </location>
</feature>
<feature type="compositionally biased region" description="Basic and acidic residues" evidence="1">
    <location>
        <begin position="312"/>
        <end position="333"/>
    </location>
</feature>
<dbReference type="AlphaFoldDB" id="A0A2T7PLK4"/>
<dbReference type="GO" id="GO:0008528">
    <property type="term" value="F:G protein-coupled peptide receptor activity"/>
    <property type="evidence" value="ECO:0007669"/>
    <property type="project" value="InterPro"/>
</dbReference>
<evidence type="ECO:0000256" key="1">
    <source>
        <dbReference type="SAM" id="MobiDB-lite"/>
    </source>
</evidence>
<reference evidence="3 4" key="1">
    <citation type="submission" date="2018-04" db="EMBL/GenBank/DDBJ databases">
        <title>The genome of golden apple snail Pomacea canaliculata provides insight into stress tolerance and invasive adaptation.</title>
        <authorList>
            <person name="Liu C."/>
            <person name="Liu B."/>
            <person name="Ren Y."/>
            <person name="Zhang Y."/>
            <person name="Wang H."/>
            <person name="Li S."/>
            <person name="Jiang F."/>
            <person name="Yin L."/>
            <person name="Zhang G."/>
            <person name="Qian W."/>
            <person name="Fan W."/>
        </authorList>
    </citation>
    <scope>NUCLEOTIDE SEQUENCE [LARGE SCALE GENOMIC DNA]</scope>
    <source>
        <strain evidence="3">SZHN2017</strain>
        <tissue evidence="3">Muscle</tissue>
    </source>
</reference>
<evidence type="ECO:0008006" key="5">
    <source>
        <dbReference type="Google" id="ProtNLM"/>
    </source>
</evidence>
<evidence type="ECO:0000256" key="2">
    <source>
        <dbReference type="SAM" id="Phobius"/>
    </source>
</evidence>
<sequence length="717" mass="80001">MDDSALISSKTSEGPFVTTLTYNLSKLNLQLYLQGSVSKETYDLSLSIQSYVHTVLSTTILQRAAVWLNALACLERFLVISFPLQSALLRPASGKKLVFVIVAIFLTSLLAHVHLMLQREIQPTGGDAYKVVFSSLLLSNPTAIDYLMSKPRTEWTRIVPVFLSRAGSVSKETYDLSLYIQSYVHTVLSVCTLVCSIVNVATFSRHRSPTSVSYFLGTTVLQRAVVCLNALACLERFIVISFPLQSALLRPASGKKLVFVIIAIFLCSLLAHAYLTVQTGIQSTGGDTYTFVPTSLLLSNPTAFYNNLRMSRGQDGRYPEEQSDGKKRENRPENHYPINLYLQGSVSKETYDLSLYIQSYVHTVLSVCTLVCSIVNVATFSRHRSPTSVSYFLGVCIADALTALIAIVFLIITTCTFPFSLPSVTFQYYFSSMGTTILQRAAVWLNALACLERFLVISFPLQSALLRPASGKKLVFVIVAIFLTSLLLHAYLMVQREIQPTGGDTYTFVSTSLLLSNPTAFYSPATINSTIGSVHSEYGTLKKEHYLFMIESVMSKARTGWTRISPVFLSRPKRINKNVTWTAESLEHWSLYPEGAGSIPVLHIYKCRDILTPDKNRVRFPFSATVLTSDLLDRTVMPSSRSHIEPHGVDFQGDDHGNVKENYCQQGSVQRSRSNYLRSYYEKFWIGPHERGGNLSIGVVAHHPHVVLENRIQVNDH</sequence>
<dbReference type="EMBL" id="PZQS01000003">
    <property type="protein sequence ID" value="PVD34267.1"/>
    <property type="molecule type" value="Genomic_DNA"/>
</dbReference>
<dbReference type="SUPFAM" id="SSF81321">
    <property type="entry name" value="Family A G protein-coupled receptor-like"/>
    <property type="match status" value="1"/>
</dbReference>
<gene>
    <name evidence="3" type="ORF">C0Q70_05536</name>
</gene>
<dbReference type="PANTHER" id="PTHR46641">
    <property type="entry name" value="FMRFAMIDE RECEPTOR-RELATED"/>
    <property type="match status" value="1"/>
</dbReference>
<feature type="region of interest" description="Disordered" evidence="1">
    <location>
        <begin position="310"/>
        <end position="333"/>
    </location>
</feature>